<keyword evidence="1" id="KW-1133">Transmembrane helix</keyword>
<proteinExistence type="predicted"/>
<dbReference type="STRING" id="137265.SAMN05421684_2196"/>
<reference evidence="3" key="1">
    <citation type="submission" date="2016-10" db="EMBL/GenBank/DDBJ databases">
        <authorList>
            <person name="Varghese N."/>
            <person name="Submissions S."/>
        </authorList>
    </citation>
    <scope>NUCLEOTIDE SEQUENCE [LARGE SCALE GENOMIC DNA]</scope>
    <source>
        <strain evidence="3">DSM 44718</strain>
    </source>
</reference>
<protein>
    <submittedName>
        <fullName evidence="2">Uncharacterized protein</fullName>
    </submittedName>
</protein>
<dbReference type="AlphaFoldDB" id="A0A1H3NN23"/>
<evidence type="ECO:0000256" key="1">
    <source>
        <dbReference type="SAM" id="Phobius"/>
    </source>
</evidence>
<keyword evidence="1" id="KW-0812">Transmembrane</keyword>
<organism evidence="2 3">
    <name type="scientific">Asanoa ishikariensis</name>
    <dbReference type="NCBI Taxonomy" id="137265"/>
    <lineage>
        <taxon>Bacteria</taxon>
        <taxon>Bacillati</taxon>
        <taxon>Actinomycetota</taxon>
        <taxon>Actinomycetes</taxon>
        <taxon>Micromonosporales</taxon>
        <taxon>Micromonosporaceae</taxon>
        <taxon>Asanoa</taxon>
    </lineage>
</organism>
<keyword evidence="3" id="KW-1185">Reference proteome</keyword>
<feature type="transmembrane region" description="Helical" evidence="1">
    <location>
        <begin position="24"/>
        <end position="44"/>
    </location>
</feature>
<evidence type="ECO:0000313" key="3">
    <source>
        <dbReference type="Proteomes" id="UP000199632"/>
    </source>
</evidence>
<dbReference type="EMBL" id="FNQB01000001">
    <property type="protein sequence ID" value="SDY90316.1"/>
    <property type="molecule type" value="Genomic_DNA"/>
</dbReference>
<keyword evidence="1" id="KW-0472">Membrane</keyword>
<evidence type="ECO:0000313" key="2">
    <source>
        <dbReference type="EMBL" id="SDY90316.1"/>
    </source>
</evidence>
<gene>
    <name evidence="2" type="ORF">SAMN05421684_2196</name>
</gene>
<accession>A0A1H3NN23</accession>
<name>A0A1H3NN23_9ACTN</name>
<dbReference type="Proteomes" id="UP000199632">
    <property type="component" value="Unassembled WGS sequence"/>
</dbReference>
<sequence length="61" mass="6394">MTMTAARPPTATPPAPMTSLRRTALAAGVLYLLTFVSIPILFLYGPVKEANFVLGPGSDTS</sequence>